<dbReference type="PROSITE" id="PS50084">
    <property type="entry name" value="KH_TYPE_1"/>
    <property type="match status" value="2"/>
</dbReference>
<dbReference type="GO" id="GO:0001671">
    <property type="term" value="F:ATPase activator activity"/>
    <property type="evidence" value="ECO:0000318"/>
    <property type="project" value="GO_Central"/>
</dbReference>
<protein>
    <submittedName>
        <fullName evidence="6">Vha-19</fullName>
    </submittedName>
</protein>
<evidence type="ECO:0000256" key="1">
    <source>
        <dbReference type="ARBA" id="ARBA00004167"/>
    </source>
</evidence>
<dbReference type="GO" id="GO:0003723">
    <property type="term" value="F:RNA binding"/>
    <property type="evidence" value="ECO:0007669"/>
    <property type="project" value="UniProtKB-UniRule"/>
</dbReference>
<keyword evidence="7" id="KW-1185">Reference proteome</keyword>
<accession>A0A8R1UFA8</accession>
<dbReference type="PANTHER" id="PTHR12471:SF7">
    <property type="entry name" value="V-TYPE PROTON ATPASE SUBUNIT S1"/>
    <property type="match status" value="1"/>
</dbReference>
<evidence type="ECO:0000313" key="7">
    <source>
        <dbReference type="Proteomes" id="UP000005239"/>
    </source>
</evidence>
<keyword evidence="5" id="KW-0472">Membrane</keyword>
<evidence type="ECO:0000256" key="3">
    <source>
        <dbReference type="ARBA" id="ARBA00022692"/>
    </source>
</evidence>
<dbReference type="Gene3D" id="3.30.310.210">
    <property type="match status" value="1"/>
</dbReference>
<dbReference type="GO" id="GO:0033176">
    <property type="term" value="C:proton-transporting V-type ATPase complex"/>
    <property type="evidence" value="ECO:0000318"/>
    <property type="project" value="GO_Central"/>
</dbReference>
<keyword evidence="3" id="KW-0812">Transmembrane</keyword>
<sequence length="768" mass="85036">MKSIGTLLLLVASSFAYDAVIFSSTTKITKDAPVVESIMASASSDSPLVFFVNPDFVLGQFSKAAAAYSTKKSDSSIVNAAKAAKYAESRFISSVIHAPSSSRVSISSPLEKGQSIYLVSAENWSSLDKLAAEVMAVLGDRATVIVTNTDAVSTDAARVKRVARADALTATADTHFPIVIPKVENEAERQPCLFYLEGLNFVYKGGDGKYLSAIIRDDGKAESEKKYGYDTPICSSTMAIKDNGPQTAEFSFTIAPGTPNKDLDKGWDTMSSISMKLSFTSTIDGYWSLTKAELVEPLEIAFSSNEKVSVEAGLAQQKSIDYLGMNSVFSFSWNCWDSQALFFGDKTGKQIGVSFHGIQVQVYGQDYDKNNKDVKTMSYFGSKVDSCTGTFSAGSWMGIITSLVLIAVFIFGFLMLNSVQTLDRYDDPKQKQILINMKEEPLDIKPDLRKLKKEMEEIEIIGEVKRIPSLSHNNGSLHKHNDDADNGRPLPSTIIHRFMIIPREKVGILIGRKGSNLNELRSRFPSVSIVLDGMNGKGSGMDCPLYLKGTREMTMEVKEVVCDKIGYSSLCPLYMSAPLHSYFKVITVSRSGIYSIDKWRLEREYDVTMILNEDDDGLSRSIIIHGHKLNVDLATTKVESMMRASGDGMMTWRMYVPHHSVGRIIGKRHANIIETRKRSGAICELSNAREGEDPSYRYFEVKGTMNQIEIADRMMREFSRQYVDGSFLHDSYDSGFSSTSHSPRSVGSSHPSVDFLPQFRPIANRFYG</sequence>
<comment type="similarity">
    <text evidence="2">Belongs to the vacuolar ATPase subunit S1 family.</text>
</comment>
<dbReference type="InterPro" id="IPR036612">
    <property type="entry name" value="KH_dom_type_1_sf"/>
</dbReference>
<evidence type="ECO:0000256" key="4">
    <source>
        <dbReference type="ARBA" id="ARBA00022989"/>
    </source>
</evidence>
<dbReference type="InterPro" id="IPR004088">
    <property type="entry name" value="KH_dom_type_1"/>
</dbReference>
<proteinExistence type="inferred from homology"/>
<dbReference type="GO" id="GO:0030641">
    <property type="term" value="P:regulation of cellular pH"/>
    <property type="evidence" value="ECO:0000318"/>
    <property type="project" value="GO_Central"/>
</dbReference>
<dbReference type="InterPro" id="IPR008388">
    <property type="entry name" value="Ac45_acc_su"/>
</dbReference>
<dbReference type="Proteomes" id="UP000005239">
    <property type="component" value="Unassembled WGS sequence"/>
</dbReference>
<evidence type="ECO:0000256" key="5">
    <source>
        <dbReference type="ARBA" id="ARBA00023136"/>
    </source>
</evidence>
<dbReference type="Gene3D" id="3.30.1370.10">
    <property type="entry name" value="K Homology domain, type 1"/>
    <property type="match status" value="1"/>
</dbReference>
<dbReference type="PANTHER" id="PTHR12471">
    <property type="entry name" value="VACUOLAR ATP SYNTHASE SUBUNIT S1"/>
    <property type="match status" value="1"/>
</dbReference>
<dbReference type="InterPro" id="IPR046756">
    <property type="entry name" value="VAS1/VOA1_TM"/>
</dbReference>
<evidence type="ECO:0000313" key="6">
    <source>
        <dbReference type="EnsemblMetazoa" id="PPA25300.1"/>
    </source>
</evidence>
<gene>
    <name evidence="6" type="primary">WBGene00114854</name>
</gene>
<organism evidence="6 7">
    <name type="scientific">Pristionchus pacificus</name>
    <name type="common">Parasitic nematode worm</name>
    <dbReference type="NCBI Taxonomy" id="54126"/>
    <lineage>
        <taxon>Eukaryota</taxon>
        <taxon>Metazoa</taxon>
        <taxon>Ecdysozoa</taxon>
        <taxon>Nematoda</taxon>
        <taxon>Chromadorea</taxon>
        <taxon>Rhabditida</taxon>
        <taxon>Rhabditina</taxon>
        <taxon>Diplogasteromorpha</taxon>
        <taxon>Diplogasteroidea</taxon>
        <taxon>Neodiplogasteridae</taxon>
        <taxon>Pristionchus</taxon>
    </lineage>
</organism>
<dbReference type="SUPFAM" id="SSF54791">
    <property type="entry name" value="Eukaryotic type KH-domain (KH-domain type I)"/>
    <property type="match status" value="2"/>
</dbReference>
<dbReference type="CDD" id="cd00105">
    <property type="entry name" value="KH-I"/>
    <property type="match status" value="2"/>
</dbReference>
<evidence type="ECO:0000256" key="2">
    <source>
        <dbReference type="ARBA" id="ARBA00009037"/>
    </source>
</evidence>
<keyword evidence="4" id="KW-1133">Transmembrane helix</keyword>
<accession>A0A2A6CIZ8</accession>
<dbReference type="AlphaFoldDB" id="A0A2A6CIZ8"/>
<name>A0A2A6CIZ8_PRIPA</name>
<comment type="subcellular location">
    <subcellularLocation>
        <location evidence="1">Membrane</location>
        <topology evidence="1">Single-pass membrane protein</topology>
    </subcellularLocation>
</comment>
<dbReference type="InterPro" id="IPR004087">
    <property type="entry name" value="KH_dom"/>
</dbReference>
<reference evidence="7" key="1">
    <citation type="journal article" date="2008" name="Nat. Genet.">
        <title>The Pristionchus pacificus genome provides a unique perspective on nematode lifestyle and parasitism.</title>
        <authorList>
            <person name="Dieterich C."/>
            <person name="Clifton S.W."/>
            <person name="Schuster L.N."/>
            <person name="Chinwalla A."/>
            <person name="Delehaunty K."/>
            <person name="Dinkelacker I."/>
            <person name="Fulton L."/>
            <person name="Fulton R."/>
            <person name="Godfrey J."/>
            <person name="Minx P."/>
            <person name="Mitreva M."/>
            <person name="Roeseler W."/>
            <person name="Tian H."/>
            <person name="Witte H."/>
            <person name="Yang S.P."/>
            <person name="Wilson R.K."/>
            <person name="Sommer R.J."/>
        </authorList>
    </citation>
    <scope>NUCLEOTIDE SEQUENCE [LARGE SCALE GENOMIC DNA]</scope>
    <source>
        <strain evidence="7">PS312</strain>
    </source>
</reference>
<dbReference type="SMART" id="SM00322">
    <property type="entry name" value="KH"/>
    <property type="match status" value="2"/>
</dbReference>
<reference evidence="6" key="2">
    <citation type="submission" date="2022-06" db="UniProtKB">
        <authorList>
            <consortium name="EnsemblMetazoa"/>
        </authorList>
    </citation>
    <scope>IDENTIFICATION</scope>
    <source>
        <strain evidence="6">PS312</strain>
    </source>
</reference>
<dbReference type="EnsemblMetazoa" id="PPA25300.1">
    <property type="protein sequence ID" value="PPA25300.1"/>
    <property type="gene ID" value="WBGene00114854"/>
</dbReference>
<dbReference type="Pfam" id="PF00013">
    <property type="entry name" value="KH_1"/>
    <property type="match status" value="2"/>
</dbReference>
<dbReference type="Pfam" id="PF20520">
    <property type="entry name" value="Ac45-VOA1_TM"/>
    <property type="match status" value="1"/>
</dbReference>